<evidence type="ECO:0000256" key="2">
    <source>
        <dbReference type="SAM" id="Phobius"/>
    </source>
</evidence>
<dbReference type="AlphaFoldDB" id="A0A3G2L366"/>
<keyword evidence="2" id="KW-0812">Transmembrane</keyword>
<dbReference type="Pfam" id="PF13778">
    <property type="entry name" value="DUF4174"/>
    <property type="match status" value="1"/>
</dbReference>
<evidence type="ECO:0000313" key="4">
    <source>
        <dbReference type="EMBL" id="AYN66720.1"/>
    </source>
</evidence>
<evidence type="ECO:0000313" key="5">
    <source>
        <dbReference type="Proteomes" id="UP000276309"/>
    </source>
</evidence>
<dbReference type="Proteomes" id="UP000276309">
    <property type="component" value="Chromosome"/>
</dbReference>
<reference evidence="4 5" key="1">
    <citation type="submission" date="2018-08" db="EMBL/GenBank/DDBJ databases">
        <title>The reduced genetic potential of extracellular carbohydrate catabolism in Euzebyella marina RN62, a Flavobacteriia bacterium isolated from the hadal water.</title>
        <authorList>
            <person name="Xue C."/>
        </authorList>
    </citation>
    <scope>NUCLEOTIDE SEQUENCE [LARGE SCALE GENOMIC DNA]</scope>
    <source>
        <strain evidence="4 5">RN62</strain>
    </source>
</reference>
<keyword evidence="1" id="KW-0732">Signal</keyword>
<feature type="domain" description="DUF4174" evidence="3">
    <location>
        <begin position="45"/>
        <end position="164"/>
    </location>
</feature>
<dbReference type="KEGG" id="emar:D1013_04660"/>
<dbReference type="OrthoDB" id="7362103at2"/>
<gene>
    <name evidence="4" type="ORF">D1013_04660</name>
</gene>
<dbReference type="InterPro" id="IPR025232">
    <property type="entry name" value="DUF4174"/>
</dbReference>
<evidence type="ECO:0000256" key="1">
    <source>
        <dbReference type="ARBA" id="ARBA00022729"/>
    </source>
</evidence>
<proteinExistence type="predicted"/>
<dbReference type="RefSeq" id="WP_121847772.1">
    <property type="nucleotide sequence ID" value="NZ_CP032050.1"/>
</dbReference>
<keyword evidence="2" id="KW-0472">Membrane</keyword>
<evidence type="ECO:0000259" key="3">
    <source>
        <dbReference type="Pfam" id="PF13778"/>
    </source>
</evidence>
<organism evidence="4 5">
    <name type="scientific">Euzebyella marina</name>
    <dbReference type="NCBI Taxonomy" id="1761453"/>
    <lineage>
        <taxon>Bacteria</taxon>
        <taxon>Pseudomonadati</taxon>
        <taxon>Bacteroidota</taxon>
        <taxon>Flavobacteriia</taxon>
        <taxon>Flavobacteriales</taxon>
        <taxon>Flavobacteriaceae</taxon>
        <taxon>Euzebyella</taxon>
    </lineage>
</organism>
<sequence length="171" mass="20050">MNRNGKHNSRFLNTRAAAEIFRFHLTIIAIIFVFSSFISLNAQELEAYRWNNRILIVKAEDAQSTEYIKQIDELTNADENMEDRKLILYQIEGTDFKFTDFKKPKKKEVGVVTEGFSEKYLHTKNTFEVILIGLDGGVKLRQDEFLDKESLFRLIDSMPMRMNEMKKGKLE</sequence>
<name>A0A3G2L366_9FLAO</name>
<keyword evidence="5" id="KW-1185">Reference proteome</keyword>
<keyword evidence="2" id="KW-1133">Transmembrane helix</keyword>
<protein>
    <submittedName>
        <fullName evidence="4">DUF4174 domain-containing protein</fullName>
    </submittedName>
</protein>
<feature type="transmembrane region" description="Helical" evidence="2">
    <location>
        <begin position="21"/>
        <end position="40"/>
    </location>
</feature>
<accession>A0A3G2L366</accession>
<dbReference type="EMBL" id="CP032050">
    <property type="protein sequence ID" value="AYN66720.1"/>
    <property type="molecule type" value="Genomic_DNA"/>
</dbReference>